<proteinExistence type="predicted"/>
<gene>
    <name evidence="1" type="ORF">E2R66_08970</name>
</gene>
<reference evidence="1 2" key="1">
    <citation type="journal article" date="2017" name="Int. J. Syst. Evol. Microbiol.">
        <title>Mucilaginibacterpsychrotolerans sp. nov., isolated from peatlands.</title>
        <authorList>
            <person name="Deng Y."/>
            <person name="Shen L."/>
            <person name="Xu B."/>
            <person name="Liu Y."/>
            <person name="Gu Z."/>
            <person name="Liu H."/>
            <person name="Zhou Y."/>
        </authorList>
    </citation>
    <scope>NUCLEOTIDE SEQUENCE [LARGE SCALE GENOMIC DNA]</scope>
    <source>
        <strain evidence="1 2">NH7-4</strain>
    </source>
</reference>
<sequence length="137" mass="16136">MMQRDYLLNEARKMALLLAKLFGLKAESNDEEYRQYFNTVLQDEYNAELDDLLQTSEADFVSMLKSRAYSAEKLNALSQMLYVFAEPFNADEETAAILNKVLAIFDRLEAEHHYESFDNLSKRKHILSFFKNNYERI</sequence>
<organism evidence="1 2">
    <name type="scientific">Mucilaginibacter psychrotolerans</name>
    <dbReference type="NCBI Taxonomy" id="1524096"/>
    <lineage>
        <taxon>Bacteria</taxon>
        <taxon>Pseudomonadati</taxon>
        <taxon>Bacteroidota</taxon>
        <taxon>Sphingobacteriia</taxon>
        <taxon>Sphingobacteriales</taxon>
        <taxon>Sphingobacteriaceae</taxon>
        <taxon>Mucilaginibacter</taxon>
    </lineage>
</organism>
<evidence type="ECO:0000313" key="2">
    <source>
        <dbReference type="Proteomes" id="UP000297540"/>
    </source>
</evidence>
<dbReference type="RefSeq" id="WP_133228906.1">
    <property type="nucleotide sequence ID" value="NZ_SOZE01000006.1"/>
</dbReference>
<accession>A0A4Y8SJM1</accession>
<name>A0A4Y8SJM1_9SPHI</name>
<keyword evidence="2" id="KW-1185">Reference proteome</keyword>
<protein>
    <submittedName>
        <fullName evidence="1">Uncharacterized protein</fullName>
    </submittedName>
</protein>
<evidence type="ECO:0000313" key="1">
    <source>
        <dbReference type="EMBL" id="TFF38586.1"/>
    </source>
</evidence>
<dbReference type="OrthoDB" id="794282at2"/>
<dbReference type="AlphaFoldDB" id="A0A4Y8SJM1"/>
<dbReference type="EMBL" id="SOZE01000006">
    <property type="protein sequence ID" value="TFF38586.1"/>
    <property type="molecule type" value="Genomic_DNA"/>
</dbReference>
<comment type="caution">
    <text evidence="1">The sequence shown here is derived from an EMBL/GenBank/DDBJ whole genome shotgun (WGS) entry which is preliminary data.</text>
</comment>
<dbReference type="Proteomes" id="UP000297540">
    <property type="component" value="Unassembled WGS sequence"/>
</dbReference>